<keyword evidence="3" id="KW-1185">Reference proteome</keyword>
<organism evidence="2 3">
    <name type="scientific">Calocera viscosa (strain TUFC12733)</name>
    <dbReference type="NCBI Taxonomy" id="1330018"/>
    <lineage>
        <taxon>Eukaryota</taxon>
        <taxon>Fungi</taxon>
        <taxon>Dikarya</taxon>
        <taxon>Basidiomycota</taxon>
        <taxon>Agaricomycotina</taxon>
        <taxon>Dacrymycetes</taxon>
        <taxon>Dacrymycetales</taxon>
        <taxon>Dacrymycetaceae</taxon>
        <taxon>Calocera</taxon>
    </lineage>
</organism>
<evidence type="ECO:0000313" key="3">
    <source>
        <dbReference type="Proteomes" id="UP000076738"/>
    </source>
</evidence>
<dbReference type="EMBL" id="KV417281">
    <property type="protein sequence ID" value="KZO97212.1"/>
    <property type="molecule type" value="Genomic_DNA"/>
</dbReference>
<sequence length="129" mass="14670">MMLTLKQSTTINLNPEAPPPSWLSPEGKEGWDKLSDQDRMSLVHTLRANAALGRCRIQIPYKDPSPEWFEEQKRTPTLQSRKLIVQDFGPLGPSRGDSPISIATDLDNISNLEDWKSPDFLRNPNKWSI</sequence>
<dbReference type="AlphaFoldDB" id="A0A167N021"/>
<accession>A0A167N021</accession>
<dbReference type="Proteomes" id="UP000076738">
    <property type="component" value="Unassembled WGS sequence"/>
</dbReference>
<feature type="region of interest" description="Disordered" evidence="1">
    <location>
        <begin position="1"/>
        <end position="30"/>
    </location>
</feature>
<feature type="compositionally biased region" description="Polar residues" evidence="1">
    <location>
        <begin position="1"/>
        <end position="13"/>
    </location>
</feature>
<evidence type="ECO:0000256" key="1">
    <source>
        <dbReference type="SAM" id="MobiDB-lite"/>
    </source>
</evidence>
<evidence type="ECO:0000313" key="2">
    <source>
        <dbReference type="EMBL" id="KZO97212.1"/>
    </source>
</evidence>
<name>A0A167N021_CALVF</name>
<reference evidence="2 3" key="1">
    <citation type="journal article" date="2016" name="Mol. Biol. Evol.">
        <title>Comparative Genomics of Early-Diverging Mushroom-Forming Fungi Provides Insights into the Origins of Lignocellulose Decay Capabilities.</title>
        <authorList>
            <person name="Nagy L.G."/>
            <person name="Riley R."/>
            <person name="Tritt A."/>
            <person name="Adam C."/>
            <person name="Daum C."/>
            <person name="Floudas D."/>
            <person name="Sun H."/>
            <person name="Yadav J.S."/>
            <person name="Pangilinan J."/>
            <person name="Larsson K.H."/>
            <person name="Matsuura K."/>
            <person name="Barry K."/>
            <person name="Labutti K."/>
            <person name="Kuo R."/>
            <person name="Ohm R.A."/>
            <person name="Bhattacharya S.S."/>
            <person name="Shirouzu T."/>
            <person name="Yoshinaga Y."/>
            <person name="Martin F.M."/>
            <person name="Grigoriev I.V."/>
            <person name="Hibbett D.S."/>
        </authorList>
    </citation>
    <scope>NUCLEOTIDE SEQUENCE [LARGE SCALE GENOMIC DNA]</scope>
    <source>
        <strain evidence="2 3">TUFC12733</strain>
    </source>
</reference>
<protein>
    <submittedName>
        <fullName evidence="2">Uncharacterized protein</fullName>
    </submittedName>
</protein>
<proteinExistence type="predicted"/>
<gene>
    <name evidence="2" type="ORF">CALVIDRAFT_527092</name>
</gene>